<evidence type="ECO:0000313" key="3">
    <source>
        <dbReference type="Proteomes" id="UP000198885"/>
    </source>
</evidence>
<reference evidence="2 3" key="1">
    <citation type="submission" date="2016-10" db="EMBL/GenBank/DDBJ databases">
        <authorList>
            <person name="de Groot N.N."/>
        </authorList>
    </citation>
    <scope>NUCLEOTIDE SEQUENCE [LARGE SCALE GENOMIC DNA]</scope>
    <source>
        <strain evidence="2 3">DSM 23042</strain>
    </source>
</reference>
<evidence type="ECO:0000313" key="2">
    <source>
        <dbReference type="EMBL" id="SES41835.1"/>
    </source>
</evidence>
<dbReference type="PROSITE" id="PS51379">
    <property type="entry name" value="4FE4S_FER_2"/>
    <property type="match status" value="1"/>
</dbReference>
<keyword evidence="3" id="KW-1185">Reference proteome</keyword>
<dbReference type="STRING" id="641238.SAMN04490244_11945"/>
<gene>
    <name evidence="2" type="ORF">SAMN04490244_11945</name>
</gene>
<dbReference type="SUPFAM" id="SSF54862">
    <property type="entry name" value="4Fe-4S ferredoxins"/>
    <property type="match status" value="1"/>
</dbReference>
<dbReference type="AlphaFoldDB" id="A0A1H9X6R3"/>
<accession>A0A1H9X6R3</accession>
<evidence type="ECO:0000259" key="1">
    <source>
        <dbReference type="PROSITE" id="PS51379"/>
    </source>
</evidence>
<dbReference type="Proteomes" id="UP000198885">
    <property type="component" value="Unassembled WGS sequence"/>
</dbReference>
<dbReference type="InterPro" id="IPR017896">
    <property type="entry name" value="4Fe4S_Fe-S-bd"/>
</dbReference>
<feature type="domain" description="4Fe-4S ferredoxin-type" evidence="1">
    <location>
        <begin position="134"/>
        <end position="165"/>
    </location>
</feature>
<name>A0A1H9X6R3_9RHOB</name>
<dbReference type="EMBL" id="FOGU01000019">
    <property type="protein sequence ID" value="SES41835.1"/>
    <property type="molecule type" value="Genomic_DNA"/>
</dbReference>
<proteinExistence type="predicted"/>
<protein>
    <recommendedName>
        <fullName evidence="1">4Fe-4S ferredoxin-type domain-containing protein</fullName>
    </recommendedName>
</protein>
<sequence length="213" mass="22962">MTVPDRLEPLLAPDGLTVLGGFHPLPTDDLGAIRTLLMVGPGATFWQVFAASDEYADGQPDPLDRWTRRVLGRIAHGLDAISLFPFGGPPFHPFLSWARRTGRAWPSPVGLTVHAEQGLWLSYRGALGLYDEVPVPEAMPCPCDTCADRPCLTACPVDALSAESYDVDRCQAHVTAPEGVACRTAGCRVRAACPVGDDIPNARAAFHMEAFLR</sequence>
<organism evidence="2 3">
    <name type="scientific">Tranquillimonas rosea</name>
    <dbReference type="NCBI Taxonomy" id="641238"/>
    <lineage>
        <taxon>Bacteria</taxon>
        <taxon>Pseudomonadati</taxon>
        <taxon>Pseudomonadota</taxon>
        <taxon>Alphaproteobacteria</taxon>
        <taxon>Rhodobacterales</taxon>
        <taxon>Roseobacteraceae</taxon>
        <taxon>Tranquillimonas</taxon>
    </lineage>
</organism>
<dbReference type="RefSeq" id="WP_235859949.1">
    <property type="nucleotide sequence ID" value="NZ_FOGU01000019.1"/>
</dbReference>